<dbReference type="STRING" id="2052828.ATO67_18345"/>
<evidence type="ECO:0000259" key="1">
    <source>
        <dbReference type="Pfam" id="PF14279"/>
    </source>
</evidence>
<proteinExistence type="predicted"/>
<dbReference type="EMBL" id="LNUW01000004">
    <property type="protein sequence ID" value="KXG87608.1"/>
    <property type="molecule type" value="Genomic_DNA"/>
</dbReference>
<keyword evidence="3" id="KW-1185">Reference proteome</keyword>
<protein>
    <recommendedName>
        <fullName evidence="1">HNH endonuclease 5 domain-containing protein</fullName>
    </recommendedName>
</protein>
<feature type="domain" description="HNH endonuclease 5" evidence="1">
    <location>
        <begin position="4"/>
        <end position="59"/>
    </location>
</feature>
<comment type="caution">
    <text evidence="2">The sequence shown here is derived from an EMBL/GenBank/DDBJ whole genome shotgun (WGS) entry which is preliminary data.</text>
</comment>
<dbReference type="Pfam" id="PF14279">
    <property type="entry name" value="HNH_5"/>
    <property type="match status" value="1"/>
</dbReference>
<dbReference type="AlphaFoldDB" id="A0A135P8D2"/>
<evidence type="ECO:0000313" key="3">
    <source>
        <dbReference type="Proteomes" id="UP000070498"/>
    </source>
</evidence>
<gene>
    <name evidence="2" type="ORF">ATO67_18345</name>
</gene>
<dbReference type="RefSeq" id="WP_067652617.1">
    <property type="nucleotide sequence ID" value="NZ_KQ961034.1"/>
</dbReference>
<accession>A0A135P8D2</accession>
<sequence length="391" mass="42756">MKTCLYCSEEKAEKEFSDEHIWPNALGGDFLPKDIWRTDEVCQRCNSISGLFVDGEFIRGWIGQAERSQGSLEYLAGKKAVAPIPLDYLGPLQGIPVPVGHIADYWAGPCGANIIHIRPDDGNPNWTTYSGGNPIIKKGSGGRAYIALTSEEPFWIMVSLESFRHHFDKAERYVVNANISPDWGIGVPDPENTVQAEDMKTVDAVDRKGRAGEKLHLRPAVAIDTGGRMLAKLGLAVGYKLLGDAFLATEYASHLRAAMREGDFEKRRAIPVRGSSFLKSPNNPEVNKALSWPGAWVLMINVIADKLSLSVISPSGRSMTVLVSDEKSLLGRLDAKYADGVVWITVVAAKKAVGPFALPDYITHKLNVASLQELEDLEAMRGDPAMLPPCK</sequence>
<name>A0A135P8D2_9HYPH</name>
<dbReference type="InterPro" id="IPR029471">
    <property type="entry name" value="HNH_5"/>
</dbReference>
<evidence type="ECO:0000313" key="2">
    <source>
        <dbReference type="EMBL" id="KXG87608.1"/>
    </source>
</evidence>
<organism evidence="2 3">
    <name type="scientific">Agrobacterium bohemicum</name>
    <dbReference type="NCBI Taxonomy" id="2052828"/>
    <lineage>
        <taxon>Bacteria</taxon>
        <taxon>Pseudomonadati</taxon>
        <taxon>Pseudomonadota</taxon>
        <taxon>Alphaproteobacteria</taxon>
        <taxon>Hyphomicrobiales</taxon>
        <taxon>Rhizobiaceae</taxon>
        <taxon>Rhizobium/Agrobacterium group</taxon>
        <taxon>Agrobacterium</taxon>
    </lineage>
</organism>
<reference evidence="2 3" key="1">
    <citation type="submission" date="2015-11" db="EMBL/GenBank/DDBJ databases">
        <title>Draft genome sequence of Agrobacterium sp. R89-1.</title>
        <authorList>
            <person name="Zahradnik J."/>
            <person name="Kyslikova E."/>
            <person name="Palyzova A."/>
            <person name="Kyslik P."/>
        </authorList>
    </citation>
    <scope>NUCLEOTIDE SEQUENCE [LARGE SCALE GENOMIC DNA]</scope>
    <source>
        <strain evidence="2 3">R89-1</strain>
    </source>
</reference>
<dbReference type="Proteomes" id="UP000070498">
    <property type="component" value="Unassembled WGS sequence"/>
</dbReference>